<feature type="transmembrane region" description="Helical" evidence="6">
    <location>
        <begin position="104"/>
        <end position="122"/>
    </location>
</feature>
<organism evidence="7 8">
    <name type="scientific">Mycolicibacterium aurum</name>
    <name type="common">Mycobacterium aurum</name>
    <dbReference type="NCBI Taxonomy" id="1791"/>
    <lineage>
        <taxon>Bacteria</taxon>
        <taxon>Bacillati</taxon>
        <taxon>Actinomycetota</taxon>
        <taxon>Actinomycetes</taxon>
        <taxon>Mycobacteriales</taxon>
        <taxon>Mycobacteriaceae</taxon>
        <taxon>Mycolicibacterium</taxon>
    </lineage>
</organism>
<feature type="transmembrane region" description="Helical" evidence="6">
    <location>
        <begin position="30"/>
        <end position="51"/>
    </location>
</feature>
<accession>A0A3S4SE49</accession>
<feature type="transmembrane region" description="Helical" evidence="6">
    <location>
        <begin position="156"/>
        <end position="177"/>
    </location>
</feature>
<dbReference type="GO" id="GO:0016020">
    <property type="term" value="C:membrane"/>
    <property type="evidence" value="ECO:0007669"/>
    <property type="project" value="UniProtKB-SubCell"/>
</dbReference>
<evidence type="ECO:0000256" key="2">
    <source>
        <dbReference type="ARBA" id="ARBA00007524"/>
    </source>
</evidence>
<feature type="transmembrane region" description="Helical" evidence="6">
    <location>
        <begin position="71"/>
        <end position="92"/>
    </location>
</feature>
<dbReference type="Pfam" id="PF03073">
    <property type="entry name" value="TspO_MBR"/>
    <property type="match status" value="1"/>
</dbReference>
<dbReference type="PIRSF" id="PIRSF005859">
    <property type="entry name" value="PBR"/>
    <property type="match status" value="1"/>
</dbReference>
<evidence type="ECO:0000256" key="3">
    <source>
        <dbReference type="ARBA" id="ARBA00022692"/>
    </source>
</evidence>
<dbReference type="InterPro" id="IPR004307">
    <property type="entry name" value="TspO_MBR"/>
</dbReference>
<keyword evidence="3 6" id="KW-0812">Transmembrane</keyword>
<evidence type="ECO:0000256" key="5">
    <source>
        <dbReference type="ARBA" id="ARBA00023136"/>
    </source>
</evidence>
<keyword evidence="8" id="KW-1185">Reference proteome</keyword>
<dbReference type="KEGG" id="mauu:NCTC10437_00271"/>
<dbReference type="STRING" id="1791.GCA_001049355_02685"/>
<sequence length="181" mass="19402">MTTIALPGRPIRSGTLPTMVTQSSARPRSLTALAVSVAAVVVAAALGGLASGSAADDYARLEQPGFAPPSWVFGPAWTALYTMMAIAAWLVWRSGAWSQTRPALTLYAIQLVLNAAWTPLFFGLGWRGIALAELSVLLVVLVATVVMFWRRSRVAGALLVPYLAWSVFAWCLNLAVWQLNS</sequence>
<name>A0A3S4SE49_MYCAU</name>
<reference evidence="7 8" key="1">
    <citation type="submission" date="2018-12" db="EMBL/GenBank/DDBJ databases">
        <authorList>
            <consortium name="Pathogen Informatics"/>
        </authorList>
    </citation>
    <scope>NUCLEOTIDE SEQUENCE [LARGE SCALE GENOMIC DNA]</scope>
    <source>
        <strain evidence="7 8">NCTC10437</strain>
    </source>
</reference>
<dbReference type="AlphaFoldDB" id="A0A3S4SE49"/>
<evidence type="ECO:0000313" key="7">
    <source>
        <dbReference type="EMBL" id="VEG51164.1"/>
    </source>
</evidence>
<dbReference type="FunFam" id="1.20.1260.100:FF:000001">
    <property type="entry name" value="translocator protein 2"/>
    <property type="match status" value="1"/>
</dbReference>
<dbReference type="PANTHER" id="PTHR10057">
    <property type="entry name" value="PERIPHERAL-TYPE BENZODIAZEPINE RECEPTOR"/>
    <property type="match status" value="1"/>
</dbReference>
<dbReference type="Proteomes" id="UP000279306">
    <property type="component" value="Chromosome"/>
</dbReference>
<dbReference type="InterPro" id="IPR038330">
    <property type="entry name" value="TspO/MBR-related_sf"/>
</dbReference>
<evidence type="ECO:0000256" key="6">
    <source>
        <dbReference type="SAM" id="Phobius"/>
    </source>
</evidence>
<dbReference type="Gene3D" id="1.20.1260.100">
    <property type="entry name" value="TspO/MBR protein"/>
    <property type="match status" value="1"/>
</dbReference>
<evidence type="ECO:0000313" key="8">
    <source>
        <dbReference type="Proteomes" id="UP000279306"/>
    </source>
</evidence>
<gene>
    <name evidence="7" type="ORF">NCTC10437_00271</name>
</gene>
<proteinExistence type="inferred from homology"/>
<keyword evidence="5 6" id="KW-0472">Membrane</keyword>
<dbReference type="CDD" id="cd15904">
    <property type="entry name" value="TSPO_MBR"/>
    <property type="match status" value="1"/>
</dbReference>
<dbReference type="EMBL" id="LR134356">
    <property type="protein sequence ID" value="VEG51164.1"/>
    <property type="molecule type" value="Genomic_DNA"/>
</dbReference>
<evidence type="ECO:0000256" key="1">
    <source>
        <dbReference type="ARBA" id="ARBA00004141"/>
    </source>
</evidence>
<keyword evidence="4 6" id="KW-1133">Transmembrane helix</keyword>
<dbReference type="GO" id="GO:0033013">
    <property type="term" value="P:tetrapyrrole metabolic process"/>
    <property type="evidence" value="ECO:0007669"/>
    <property type="project" value="UniProtKB-ARBA"/>
</dbReference>
<feature type="transmembrane region" description="Helical" evidence="6">
    <location>
        <begin position="128"/>
        <end position="149"/>
    </location>
</feature>
<protein>
    <submittedName>
        <fullName evidence="7">TspO and MBR like proteins</fullName>
    </submittedName>
</protein>
<dbReference type="PANTHER" id="PTHR10057:SF0">
    <property type="entry name" value="TRANSLOCATOR PROTEIN"/>
    <property type="match status" value="1"/>
</dbReference>
<comment type="similarity">
    <text evidence="2">Belongs to the TspO/BZRP family.</text>
</comment>
<evidence type="ECO:0000256" key="4">
    <source>
        <dbReference type="ARBA" id="ARBA00022989"/>
    </source>
</evidence>
<comment type="subcellular location">
    <subcellularLocation>
        <location evidence="1">Membrane</location>
        <topology evidence="1">Multi-pass membrane protein</topology>
    </subcellularLocation>
</comment>